<proteinExistence type="inferred from homology"/>
<feature type="domain" description="Flagellin C-terminal" evidence="6">
    <location>
        <begin position="327"/>
        <end position="410"/>
    </location>
</feature>
<sequence>MFNVNTNTLSLGMQRHFAATANAMAVSLERLSSGTRVNSAKDDAAGLQISNRLTSQISGLGVAVRNAGDGMSVAQTAEGALQESTKIVQRIRDLALQSANGTNSDTDRSALNNEVGQLKKELDRVSETTTFGGRKLLDGSFGTVGFQVGSASHELIYLSLGQTSATALGGTMYEGRSDKVELAVIVESSGGQVRQVPFRAGRVDITLGFDQGDKTLSIDVNEGEDKTVVARKIVAAVNGSGLGVGSYLNDDNSISYVSGPAGTGSAALETVKLSIPAQGGLDGIAILGAEITRAGPGVTTAMSKKGNSRVADIDIRTYQGAQSAIWVADGALKQLDELRSGVGATQNRFDAAVANLQNIRENVTAGRSRIRDTDYAAETSRLSRDQILRQTSIAMIAQANQQVKGVMSLLR</sequence>
<comment type="similarity">
    <text evidence="1 4">Belongs to the bacterial flagellin family.</text>
</comment>
<dbReference type="Gene3D" id="3.30.70.2120">
    <property type="match status" value="1"/>
</dbReference>
<dbReference type="Pfam" id="PF00669">
    <property type="entry name" value="Flagellin_N"/>
    <property type="match status" value="1"/>
</dbReference>
<evidence type="ECO:0000313" key="7">
    <source>
        <dbReference type="EMBL" id="ONN70090.1"/>
    </source>
</evidence>
<dbReference type="Proteomes" id="UP000189310">
    <property type="component" value="Unassembled WGS sequence"/>
</dbReference>
<dbReference type="PANTHER" id="PTHR42792">
    <property type="entry name" value="FLAGELLIN"/>
    <property type="match status" value="1"/>
</dbReference>
<dbReference type="PANTHER" id="PTHR42792:SF2">
    <property type="entry name" value="FLAGELLIN"/>
    <property type="match status" value="1"/>
</dbReference>
<evidence type="ECO:0000256" key="4">
    <source>
        <dbReference type="RuleBase" id="RU362073"/>
    </source>
</evidence>
<comment type="function">
    <text evidence="4">Flagellin is the subunit protein which polymerizes to form the filaments of bacterial flagella.</text>
</comment>
<dbReference type="InterPro" id="IPR042187">
    <property type="entry name" value="Flagellin_C_sub2"/>
</dbReference>
<dbReference type="InterPro" id="IPR001029">
    <property type="entry name" value="Flagellin_N"/>
</dbReference>
<dbReference type="PRINTS" id="PR00207">
    <property type="entry name" value="FLAGELLIN"/>
</dbReference>
<dbReference type="SUPFAM" id="SSF64518">
    <property type="entry name" value="Phase 1 flagellin"/>
    <property type="match status" value="1"/>
</dbReference>
<keyword evidence="8" id="KW-1185">Reference proteome</keyword>
<keyword evidence="3 4" id="KW-0975">Bacterial flagellum</keyword>
<organism evidence="7 8">
    <name type="scientific">Pseudomonas oryzihabitans</name>
    <dbReference type="NCBI Taxonomy" id="47885"/>
    <lineage>
        <taxon>Bacteria</taxon>
        <taxon>Pseudomonadati</taxon>
        <taxon>Pseudomonadota</taxon>
        <taxon>Gammaproteobacteria</taxon>
        <taxon>Pseudomonadales</taxon>
        <taxon>Pseudomonadaceae</taxon>
        <taxon>Pseudomonas</taxon>
    </lineage>
</organism>
<evidence type="ECO:0000313" key="8">
    <source>
        <dbReference type="Proteomes" id="UP000189310"/>
    </source>
</evidence>
<dbReference type="Gene3D" id="1.20.1330.10">
    <property type="entry name" value="f41 fragment of flagellin, N-terminal domain"/>
    <property type="match status" value="1"/>
</dbReference>
<dbReference type="EMBL" id="MTLN01000008">
    <property type="protein sequence ID" value="ONN70090.1"/>
    <property type="molecule type" value="Genomic_DNA"/>
</dbReference>
<evidence type="ECO:0000259" key="5">
    <source>
        <dbReference type="Pfam" id="PF00669"/>
    </source>
</evidence>
<evidence type="ECO:0000256" key="1">
    <source>
        <dbReference type="ARBA" id="ARBA00005709"/>
    </source>
</evidence>
<evidence type="ECO:0000256" key="2">
    <source>
        <dbReference type="ARBA" id="ARBA00022525"/>
    </source>
</evidence>
<dbReference type="InterPro" id="IPR001492">
    <property type="entry name" value="Flagellin"/>
</dbReference>
<accession>A0ABX3IQQ6</accession>
<protein>
    <recommendedName>
        <fullName evidence="4">Flagellin</fullName>
    </recommendedName>
</protein>
<dbReference type="InterPro" id="IPR046358">
    <property type="entry name" value="Flagellin_C"/>
</dbReference>
<feature type="domain" description="Flagellin N-terminal" evidence="5">
    <location>
        <begin position="4"/>
        <end position="140"/>
    </location>
</feature>
<comment type="caution">
    <text evidence="7">The sequence shown here is derived from an EMBL/GenBank/DDBJ whole genome shotgun (WGS) entry which is preliminary data.</text>
</comment>
<evidence type="ECO:0000256" key="3">
    <source>
        <dbReference type="ARBA" id="ARBA00023143"/>
    </source>
</evidence>
<dbReference type="Pfam" id="PF00700">
    <property type="entry name" value="Flagellin_C"/>
    <property type="match status" value="1"/>
</dbReference>
<keyword evidence="2 4" id="KW-0964">Secreted</keyword>
<reference evidence="7 8" key="1">
    <citation type="submission" date="2017-01" db="EMBL/GenBank/DDBJ databases">
        <title>Pseudomonas psychrotolerans genome sequencing and assembly.</title>
        <authorList>
            <person name="Vyas B."/>
            <person name="Mayilraj S."/>
        </authorList>
    </citation>
    <scope>NUCLEOTIDE SEQUENCE [LARGE SCALE GENOMIC DNA]</scope>
    <source>
        <strain evidence="7 8">SDS18</strain>
    </source>
</reference>
<dbReference type="Gene3D" id="6.10.10.10">
    <property type="entry name" value="Flagellar export chaperone, C-terminal domain"/>
    <property type="match status" value="1"/>
</dbReference>
<comment type="subcellular location">
    <subcellularLocation>
        <location evidence="4">Secreted</location>
    </subcellularLocation>
    <subcellularLocation>
        <location evidence="4">Bacterial flagellum</location>
    </subcellularLocation>
</comment>
<name>A0ABX3IQQ6_9PSED</name>
<gene>
    <name evidence="7" type="ORF">BVL52_17660</name>
</gene>
<evidence type="ECO:0000259" key="6">
    <source>
        <dbReference type="Pfam" id="PF00700"/>
    </source>
</evidence>